<feature type="compositionally biased region" description="Acidic residues" evidence="8">
    <location>
        <begin position="649"/>
        <end position="666"/>
    </location>
</feature>
<dbReference type="InterPro" id="IPR004835">
    <property type="entry name" value="Chitin_synth"/>
</dbReference>
<evidence type="ECO:0000256" key="9">
    <source>
        <dbReference type="SAM" id="Phobius"/>
    </source>
</evidence>
<sequence length="682" mass="75999">MYTFFGLAIAPVIINLVAAIIKLTMDARWARKLESDFLATGKLSLESRAGDSVAIQMSIEPLRDNASTPLNSPRRPSLTADVSNGRFVSVNSGPQLGQMGASPSSQSFFHERVGRSREILHGLPGGKPSRVFLFVPCYQEPLANLLGAINGIAAQDYPRLQVFIGFDNEDVEPVMFTLCRLMSGVRLEGDLYDDDEAEADQDSTAAPSTPRKVIRKSRSRGDLKYNGLVQLKENPIVPSSPAGSRPGSTFNSPMFTGSTASLGGLTPTGSPRFHPRSATAMSRSNTPHADLADMPLPEPMMGPGGSMDSSRHDSSFDNPPLSPMFSSDACPKEYTVVYRGVEFTLFRFPHGGKLATQRKMYEKLNERLDAERRELEMMGADQEEIDEHCKPAVLPNTVTQLVGELLRYPESKAVTGFCVSRNEGSGSLWRVMQDAEYIESMIYRNAEALLGNVTCLPGVLTLFRWDVLADVSPDYFYQAPITHTFDFARRYLGEDRYMTHLLMERYGKRALGFSPAAVCKTEAPDSFYNLLRQRRRWFMGQLSNEVIMMCTPSLWAKFPLLLLTKVLMMLKVGGALAYLMVVDEFQWGMLAWLSLIIVPNWLFISIWCIKEGRLKPLYYWFNPAFMQFLLPPSTTHLGWAARRCRGDDAPDDDEEGDAVAQGDDEVVIGSGQSTHQQQRPRP</sequence>
<comment type="caution">
    <text evidence="10">The sequence shown here is derived from an EMBL/GenBank/DDBJ whole genome shotgun (WGS) entry which is preliminary data.</text>
</comment>
<keyword evidence="10" id="KW-0808">Transferase</keyword>
<evidence type="ECO:0000256" key="7">
    <source>
        <dbReference type="SAM" id="Coils"/>
    </source>
</evidence>
<reference evidence="10 11" key="1">
    <citation type="submission" date="2016-07" db="EMBL/GenBank/DDBJ databases">
        <title>Pervasive Adenine N6-methylation of Active Genes in Fungi.</title>
        <authorList>
            <consortium name="DOE Joint Genome Institute"/>
            <person name="Mondo S.J."/>
            <person name="Dannebaum R.O."/>
            <person name="Kuo R.C."/>
            <person name="Labutti K."/>
            <person name="Haridas S."/>
            <person name="Kuo A."/>
            <person name="Salamov A."/>
            <person name="Ahrendt S.R."/>
            <person name="Lipzen A."/>
            <person name="Sullivan W."/>
            <person name="Andreopoulos W.B."/>
            <person name="Clum A."/>
            <person name="Lindquist E."/>
            <person name="Daum C."/>
            <person name="Ramamoorthy G.K."/>
            <person name="Gryganskyi A."/>
            <person name="Culley D."/>
            <person name="Magnuson J.K."/>
            <person name="James T.Y."/>
            <person name="O'Malley M.A."/>
            <person name="Stajich J.E."/>
            <person name="Spatafora J.W."/>
            <person name="Visel A."/>
            <person name="Grigoriev I.V."/>
        </authorList>
    </citation>
    <scope>NUCLEOTIDE SEQUENCE [LARGE SCALE GENOMIC DNA]</scope>
    <source>
        <strain evidence="10 11">PL171</strain>
    </source>
</reference>
<keyword evidence="4 9" id="KW-0812">Transmembrane</keyword>
<evidence type="ECO:0000313" key="10">
    <source>
        <dbReference type="EMBL" id="ORZ37873.1"/>
    </source>
</evidence>
<keyword evidence="7" id="KW-0175">Coiled coil</keyword>
<feature type="region of interest" description="Disordered" evidence="8">
    <location>
        <begin position="196"/>
        <end position="316"/>
    </location>
</feature>
<dbReference type="PANTHER" id="PTHR22914">
    <property type="entry name" value="CHITIN SYNTHASE"/>
    <property type="match status" value="1"/>
</dbReference>
<dbReference type="GO" id="GO:0016020">
    <property type="term" value="C:membrane"/>
    <property type="evidence" value="ECO:0007669"/>
    <property type="project" value="UniProtKB-SubCell"/>
</dbReference>
<accession>A0A1Y2HVY9</accession>
<dbReference type="PANTHER" id="PTHR22914:SF46">
    <property type="entry name" value="CHITIN SYNTHASE"/>
    <property type="match status" value="1"/>
</dbReference>
<feature type="coiled-coil region" evidence="7">
    <location>
        <begin position="354"/>
        <end position="381"/>
    </location>
</feature>
<dbReference type="InterPro" id="IPR029044">
    <property type="entry name" value="Nucleotide-diphossugar_trans"/>
</dbReference>
<evidence type="ECO:0000256" key="4">
    <source>
        <dbReference type="ARBA" id="ARBA00022692"/>
    </source>
</evidence>
<feature type="compositionally biased region" description="Polar residues" evidence="8">
    <location>
        <begin position="246"/>
        <end position="261"/>
    </location>
</feature>
<feature type="transmembrane region" description="Helical" evidence="9">
    <location>
        <begin position="6"/>
        <end position="25"/>
    </location>
</feature>
<proteinExistence type="predicted"/>
<dbReference type="GO" id="GO:0006031">
    <property type="term" value="P:chitin biosynthetic process"/>
    <property type="evidence" value="ECO:0007669"/>
    <property type="project" value="TreeGrafter"/>
</dbReference>
<evidence type="ECO:0000256" key="5">
    <source>
        <dbReference type="ARBA" id="ARBA00022989"/>
    </source>
</evidence>
<feature type="region of interest" description="Disordered" evidence="8">
    <location>
        <begin position="644"/>
        <end position="682"/>
    </location>
</feature>
<evidence type="ECO:0000256" key="2">
    <source>
        <dbReference type="ARBA" id="ARBA00012543"/>
    </source>
</evidence>
<gene>
    <name evidence="10" type="ORF">BCR44DRAFT_1430097</name>
</gene>
<organism evidence="10 11">
    <name type="scientific">Catenaria anguillulae PL171</name>
    <dbReference type="NCBI Taxonomy" id="765915"/>
    <lineage>
        <taxon>Eukaryota</taxon>
        <taxon>Fungi</taxon>
        <taxon>Fungi incertae sedis</taxon>
        <taxon>Blastocladiomycota</taxon>
        <taxon>Blastocladiomycetes</taxon>
        <taxon>Blastocladiales</taxon>
        <taxon>Catenariaceae</taxon>
        <taxon>Catenaria</taxon>
    </lineage>
</organism>
<feature type="transmembrane region" description="Helical" evidence="9">
    <location>
        <begin position="558"/>
        <end position="581"/>
    </location>
</feature>
<name>A0A1Y2HVY9_9FUNG</name>
<keyword evidence="6 9" id="KW-0472">Membrane</keyword>
<evidence type="ECO:0000256" key="1">
    <source>
        <dbReference type="ARBA" id="ARBA00004141"/>
    </source>
</evidence>
<feature type="compositionally biased region" description="Polar residues" evidence="8">
    <location>
        <begin position="670"/>
        <end position="682"/>
    </location>
</feature>
<keyword evidence="3" id="KW-0328">Glycosyltransferase</keyword>
<evidence type="ECO:0000256" key="6">
    <source>
        <dbReference type="ARBA" id="ARBA00023136"/>
    </source>
</evidence>
<dbReference type="Proteomes" id="UP000193411">
    <property type="component" value="Unassembled WGS sequence"/>
</dbReference>
<dbReference type="GO" id="GO:0071944">
    <property type="term" value="C:cell periphery"/>
    <property type="evidence" value="ECO:0007669"/>
    <property type="project" value="TreeGrafter"/>
</dbReference>
<evidence type="ECO:0000256" key="3">
    <source>
        <dbReference type="ARBA" id="ARBA00022676"/>
    </source>
</evidence>
<protein>
    <recommendedName>
        <fullName evidence="2">chitin synthase</fullName>
        <ecNumber evidence="2">2.4.1.16</ecNumber>
    </recommendedName>
</protein>
<evidence type="ECO:0000313" key="11">
    <source>
        <dbReference type="Proteomes" id="UP000193411"/>
    </source>
</evidence>
<keyword evidence="5 9" id="KW-1133">Transmembrane helix</keyword>
<dbReference type="AlphaFoldDB" id="A0A1Y2HVY9"/>
<dbReference type="GO" id="GO:0004100">
    <property type="term" value="F:chitin synthase activity"/>
    <property type="evidence" value="ECO:0007669"/>
    <property type="project" value="UniProtKB-EC"/>
</dbReference>
<dbReference type="Pfam" id="PF03142">
    <property type="entry name" value="Chitin_synth_2"/>
    <property type="match status" value="1"/>
</dbReference>
<dbReference type="EMBL" id="MCFL01000011">
    <property type="protein sequence ID" value="ORZ37873.1"/>
    <property type="molecule type" value="Genomic_DNA"/>
</dbReference>
<comment type="subcellular location">
    <subcellularLocation>
        <location evidence="1">Membrane</location>
        <topology evidence="1">Multi-pass membrane protein</topology>
    </subcellularLocation>
</comment>
<evidence type="ECO:0000256" key="8">
    <source>
        <dbReference type="SAM" id="MobiDB-lite"/>
    </source>
</evidence>
<dbReference type="GO" id="GO:0030428">
    <property type="term" value="C:cell septum"/>
    <property type="evidence" value="ECO:0007669"/>
    <property type="project" value="TreeGrafter"/>
</dbReference>
<keyword evidence="11" id="KW-1185">Reference proteome</keyword>
<dbReference type="EC" id="2.4.1.16" evidence="2"/>
<dbReference type="SUPFAM" id="SSF53448">
    <property type="entry name" value="Nucleotide-diphospho-sugar transferases"/>
    <property type="match status" value="1"/>
</dbReference>
<dbReference type="OrthoDB" id="5321960at2759"/>
<dbReference type="STRING" id="765915.A0A1Y2HVY9"/>
<feature type="transmembrane region" description="Helical" evidence="9">
    <location>
        <begin position="587"/>
        <end position="609"/>
    </location>
</feature>